<keyword evidence="10" id="KW-1185">Reference proteome</keyword>
<evidence type="ECO:0000256" key="3">
    <source>
        <dbReference type="ARBA" id="ARBA00022692"/>
    </source>
</evidence>
<reference evidence="9 10" key="1">
    <citation type="submission" date="2019-04" db="EMBL/GenBank/DDBJ databases">
        <title>Bacillus sediminilitoris sp. nov., isolated from a tidal flat sediment on the East China Sea.</title>
        <authorList>
            <person name="Wei Y."/>
            <person name="Mao H."/>
            <person name="Fang J."/>
        </authorList>
    </citation>
    <scope>NUCLEOTIDE SEQUENCE [LARGE SCALE GENOMIC DNA]</scope>
    <source>
        <strain evidence="9 10">DSL-17</strain>
    </source>
</reference>
<evidence type="ECO:0000259" key="7">
    <source>
        <dbReference type="Pfam" id="PF02687"/>
    </source>
</evidence>
<protein>
    <submittedName>
        <fullName evidence="9">FtsX-like permease family protein</fullName>
    </submittedName>
</protein>
<organism evidence="9 10">
    <name type="scientific">Metabacillus sediminilitoris</name>
    <dbReference type="NCBI Taxonomy" id="2567941"/>
    <lineage>
        <taxon>Bacteria</taxon>
        <taxon>Bacillati</taxon>
        <taxon>Bacillota</taxon>
        <taxon>Bacilli</taxon>
        <taxon>Bacillales</taxon>
        <taxon>Bacillaceae</taxon>
        <taxon>Metabacillus</taxon>
    </lineage>
</organism>
<dbReference type="InterPro" id="IPR003838">
    <property type="entry name" value="ABC3_permease_C"/>
</dbReference>
<dbReference type="PANTHER" id="PTHR30572">
    <property type="entry name" value="MEMBRANE COMPONENT OF TRANSPORTER-RELATED"/>
    <property type="match status" value="1"/>
</dbReference>
<dbReference type="EMBL" id="SSNT01000001">
    <property type="protein sequence ID" value="THF83183.1"/>
    <property type="molecule type" value="Genomic_DNA"/>
</dbReference>
<feature type="domain" description="ABC3 transporter permease C-terminal" evidence="7">
    <location>
        <begin position="277"/>
        <end position="390"/>
    </location>
</feature>
<evidence type="ECO:0000256" key="4">
    <source>
        <dbReference type="ARBA" id="ARBA00022989"/>
    </source>
</evidence>
<keyword evidence="3" id="KW-0812">Transmembrane</keyword>
<comment type="subcellular location">
    <subcellularLocation>
        <location evidence="1">Cell membrane</location>
        <topology evidence="1">Multi-pass membrane protein</topology>
    </subcellularLocation>
</comment>
<dbReference type="PANTHER" id="PTHR30572:SF4">
    <property type="entry name" value="ABC TRANSPORTER PERMEASE YTRF"/>
    <property type="match status" value="1"/>
</dbReference>
<evidence type="ECO:0000313" key="10">
    <source>
        <dbReference type="Proteomes" id="UP000310334"/>
    </source>
</evidence>
<evidence type="ECO:0000256" key="5">
    <source>
        <dbReference type="ARBA" id="ARBA00023136"/>
    </source>
</evidence>
<dbReference type="OrthoDB" id="9770036at2"/>
<evidence type="ECO:0000259" key="8">
    <source>
        <dbReference type="Pfam" id="PF12704"/>
    </source>
</evidence>
<feature type="domain" description="MacB-like periplasmic core" evidence="8">
    <location>
        <begin position="21"/>
        <end position="240"/>
    </location>
</feature>
<dbReference type="InterPro" id="IPR025857">
    <property type="entry name" value="MacB_PCD"/>
</dbReference>
<name>A0A4V3WG77_9BACI</name>
<dbReference type="InterPro" id="IPR050250">
    <property type="entry name" value="Macrolide_Exporter_MacB"/>
</dbReference>
<dbReference type="Pfam" id="PF02687">
    <property type="entry name" value="FtsX"/>
    <property type="match status" value="1"/>
</dbReference>
<evidence type="ECO:0000256" key="1">
    <source>
        <dbReference type="ARBA" id="ARBA00004651"/>
    </source>
</evidence>
<sequence length="397" mass="42848">MGLSENMKMALSSVLAHKLRSILTMLGIIIGVASVILVVAIGQGGEQLLKTSITGPGNTIEVYYEPSEEELMSNPNAYMNAAFTQEDVNSLSNIPEVKKVVASSSEFFTSRYREETAETSVYGVNQAYIEVNDLKIQSGRNLLEVDFIGGTRVGVISDELMKEMFNGKDPIGEVVWIKGQPIEIVGVLEKPTGIFAFGAMEVYIPWNTFRSTFGISDYNQVTLQAINADVMKEAGEKATNLLNTAHNTDESYKVFNMEEMAAGIGQITTIMTLIIGSIAGISLVVGGIGVMNIMLVSVTERTKEIGIRKALGATKRQILTQFLIESVTLTLIGGIIGIIIGAVAANIVSIFAGWPSLISWQVVVGGLLFSMFIGVIFGMLPANKAARLSPIEALRYE</sequence>
<dbReference type="AlphaFoldDB" id="A0A4V3WG77"/>
<dbReference type="Pfam" id="PF12704">
    <property type="entry name" value="MacB_PCD"/>
    <property type="match status" value="1"/>
</dbReference>
<keyword evidence="4" id="KW-1133">Transmembrane helix</keyword>
<evidence type="ECO:0000256" key="2">
    <source>
        <dbReference type="ARBA" id="ARBA00022475"/>
    </source>
</evidence>
<dbReference type="Proteomes" id="UP000310334">
    <property type="component" value="Unassembled WGS sequence"/>
</dbReference>
<accession>A0A4V3WG77</accession>
<dbReference type="RefSeq" id="WP_136351419.1">
    <property type="nucleotide sequence ID" value="NZ_CP046266.1"/>
</dbReference>
<evidence type="ECO:0000256" key="6">
    <source>
        <dbReference type="ARBA" id="ARBA00038076"/>
    </source>
</evidence>
<comment type="similarity">
    <text evidence="6">Belongs to the ABC-4 integral membrane protein family.</text>
</comment>
<dbReference type="GO" id="GO:0022857">
    <property type="term" value="F:transmembrane transporter activity"/>
    <property type="evidence" value="ECO:0007669"/>
    <property type="project" value="TreeGrafter"/>
</dbReference>
<evidence type="ECO:0000313" key="9">
    <source>
        <dbReference type="EMBL" id="THF83183.1"/>
    </source>
</evidence>
<keyword evidence="2" id="KW-1003">Cell membrane</keyword>
<proteinExistence type="inferred from homology"/>
<keyword evidence="5" id="KW-0472">Membrane</keyword>
<gene>
    <name evidence="9" type="ORF">E6W99_02110</name>
</gene>
<comment type="caution">
    <text evidence="9">The sequence shown here is derived from an EMBL/GenBank/DDBJ whole genome shotgun (WGS) entry which is preliminary data.</text>
</comment>
<dbReference type="GO" id="GO:0005886">
    <property type="term" value="C:plasma membrane"/>
    <property type="evidence" value="ECO:0007669"/>
    <property type="project" value="UniProtKB-SubCell"/>
</dbReference>